<sequence length="75" mass="7748">MSTARTHLVVTGEPSAEQLAAVVVAIVLRSRTPSIEPGQAAGGTWAAPARHMTGRPAELGPGAWRAAGWLPPPTR</sequence>
<comment type="caution">
    <text evidence="2">The sequence shown here is derived from an EMBL/GenBank/DDBJ whole genome shotgun (WGS) entry which is preliminary data.</text>
</comment>
<evidence type="ECO:0000256" key="1">
    <source>
        <dbReference type="SAM" id="MobiDB-lite"/>
    </source>
</evidence>
<dbReference type="AlphaFoldDB" id="A0A7W7GY14"/>
<evidence type="ECO:0008006" key="4">
    <source>
        <dbReference type="Google" id="ProtNLM"/>
    </source>
</evidence>
<proteinExistence type="predicted"/>
<dbReference type="InterPro" id="IPR032716">
    <property type="entry name" value="ACC_epsilon"/>
</dbReference>
<feature type="region of interest" description="Disordered" evidence="1">
    <location>
        <begin position="35"/>
        <end position="75"/>
    </location>
</feature>
<keyword evidence="3" id="KW-1185">Reference proteome</keyword>
<gene>
    <name evidence="2" type="ORF">BJY16_003827</name>
</gene>
<evidence type="ECO:0000313" key="3">
    <source>
        <dbReference type="Proteomes" id="UP000546162"/>
    </source>
</evidence>
<reference evidence="2 3" key="1">
    <citation type="submission" date="2020-08" db="EMBL/GenBank/DDBJ databases">
        <title>Sequencing the genomes of 1000 actinobacteria strains.</title>
        <authorList>
            <person name="Klenk H.-P."/>
        </authorList>
    </citation>
    <scope>NUCLEOTIDE SEQUENCE [LARGE SCALE GENOMIC DNA]</scope>
    <source>
        <strain evidence="2 3">DSM 45809</strain>
    </source>
</reference>
<dbReference type="GO" id="GO:0004658">
    <property type="term" value="F:propionyl-CoA carboxylase activity"/>
    <property type="evidence" value="ECO:0007669"/>
    <property type="project" value="InterPro"/>
</dbReference>
<evidence type="ECO:0000313" key="2">
    <source>
        <dbReference type="EMBL" id="MBB4740368.1"/>
    </source>
</evidence>
<dbReference type="Proteomes" id="UP000546162">
    <property type="component" value="Unassembled WGS sequence"/>
</dbReference>
<name>A0A7W7GY14_9ACTN</name>
<protein>
    <recommendedName>
        <fullName evidence="4">Acyl-CoA carboxylase epsilon subunit-like protein</fullName>
    </recommendedName>
</protein>
<accession>A0A7W7GY14</accession>
<dbReference type="Pfam" id="PF13822">
    <property type="entry name" value="ACC_epsilon"/>
    <property type="match status" value="1"/>
</dbReference>
<organism evidence="2 3">
    <name type="scientific">Actinoplanes octamycinicus</name>
    <dbReference type="NCBI Taxonomy" id="135948"/>
    <lineage>
        <taxon>Bacteria</taxon>
        <taxon>Bacillati</taxon>
        <taxon>Actinomycetota</taxon>
        <taxon>Actinomycetes</taxon>
        <taxon>Micromonosporales</taxon>
        <taxon>Micromonosporaceae</taxon>
        <taxon>Actinoplanes</taxon>
    </lineage>
</organism>
<dbReference type="GO" id="GO:0003989">
    <property type="term" value="F:acetyl-CoA carboxylase activity"/>
    <property type="evidence" value="ECO:0007669"/>
    <property type="project" value="InterPro"/>
</dbReference>
<dbReference type="RefSeq" id="WP_185040867.1">
    <property type="nucleotide sequence ID" value="NZ_BAABFG010000005.1"/>
</dbReference>
<dbReference type="EMBL" id="JACHNB010000001">
    <property type="protein sequence ID" value="MBB4740368.1"/>
    <property type="molecule type" value="Genomic_DNA"/>
</dbReference>